<dbReference type="InterPro" id="IPR043851">
    <property type="entry name" value="DUF5813"/>
</dbReference>
<dbReference type="GeneID" id="39857138"/>
<protein>
    <submittedName>
        <fullName evidence="3">Uncharacterized protein</fullName>
    </submittedName>
</protein>
<dbReference type="AlphaFoldDB" id="A0A1H5V4E4"/>
<accession>A0A1H5V4E4</accession>
<dbReference type="EMBL" id="CP031311">
    <property type="protein sequence ID" value="QCC46821.1"/>
    <property type="molecule type" value="Genomic_DNA"/>
</dbReference>
<evidence type="ECO:0000313" key="2">
    <source>
        <dbReference type="EMBL" id="QCC46821.1"/>
    </source>
</evidence>
<dbReference type="EMBL" id="FNVN01000001">
    <property type="protein sequence ID" value="SEF82255.1"/>
    <property type="molecule type" value="Genomic_DNA"/>
</dbReference>
<dbReference type="RefSeq" id="WP_103990578.1">
    <property type="nucleotide sequence ID" value="NZ_CP031311.1"/>
</dbReference>
<dbReference type="OrthoDB" id="213744at2157"/>
<sequence>MSGSDAVERARRAADSHESLEPRDDDRYAVATTVFDADVEVGSADGYATFSVAVRVPMLDAVTADRVAPVVEDGWFDTFALRVEDVDGVLRGSDDVGVEVERTGEEAVVRVELSDLDAKRAADDAVAVVEYVEGTYVEGVIPGYEYTEPVTDLIQQAADAAGGSRGGTPL</sequence>
<evidence type="ECO:0000313" key="5">
    <source>
        <dbReference type="Proteomes" id="UP000296733"/>
    </source>
</evidence>
<gene>
    <name evidence="2" type="ORF">DV707_03580</name>
    <name evidence="3" type="ORF">SAMN04488133_0842</name>
</gene>
<evidence type="ECO:0000256" key="1">
    <source>
        <dbReference type="SAM" id="MobiDB-lite"/>
    </source>
</evidence>
<dbReference type="Proteomes" id="UP000296733">
    <property type="component" value="Chromosome"/>
</dbReference>
<reference evidence="2 5" key="2">
    <citation type="journal article" date="2019" name="Nat. Commun.">
        <title>A new type of DNA phosphorothioation-based antiviral system in archaea.</title>
        <authorList>
            <person name="Xiong L."/>
            <person name="Liu S."/>
            <person name="Chen S."/>
            <person name="Xiao Y."/>
            <person name="Zhu B."/>
            <person name="Gao Y."/>
            <person name="Zhang Y."/>
            <person name="Chen B."/>
            <person name="Luo J."/>
            <person name="Deng Z."/>
            <person name="Chen X."/>
            <person name="Wang L."/>
            <person name="Chen S."/>
        </authorList>
    </citation>
    <scope>NUCLEOTIDE SEQUENCE [LARGE SCALE GENOMIC DNA]</scope>
    <source>
        <strain evidence="2 5">CGMCC 1.10331</strain>
    </source>
</reference>
<evidence type="ECO:0000313" key="4">
    <source>
        <dbReference type="Proteomes" id="UP000236740"/>
    </source>
</evidence>
<dbReference type="KEGG" id="hlm:DV707_03580"/>
<reference evidence="3 4" key="1">
    <citation type="submission" date="2016-10" db="EMBL/GenBank/DDBJ databases">
        <authorList>
            <person name="de Groot N.N."/>
        </authorList>
    </citation>
    <scope>NUCLEOTIDE SEQUENCE [LARGE SCALE GENOMIC DNA]</scope>
    <source>
        <strain evidence="3 4">CGMCC 1.10331</strain>
    </source>
</reference>
<name>A0A1H5V4E4_9EURY</name>
<evidence type="ECO:0000313" key="3">
    <source>
        <dbReference type="EMBL" id="SEF82255.1"/>
    </source>
</evidence>
<proteinExistence type="predicted"/>
<dbReference type="Proteomes" id="UP000236740">
    <property type="component" value="Unassembled WGS sequence"/>
</dbReference>
<dbReference type="Pfam" id="PF19130">
    <property type="entry name" value="DUF5813"/>
    <property type="match status" value="1"/>
</dbReference>
<keyword evidence="4" id="KW-1185">Reference proteome</keyword>
<feature type="region of interest" description="Disordered" evidence="1">
    <location>
        <begin position="1"/>
        <end position="25"/>
    </location>
</feature>
<organism evidence="3 4">
    <name type="scientific">Halobellus limi</name>
    <dbReference type="NCBI Taxonomy" id="699433"/>
    <lineage>
        <taxon>Archaea</taxon>
        <taxon>Methanobacteriati</taxon>
        <taxon>Methanobacteriota</taxon>
        <taxon>Stenosarchaea group</taxon>
        <taxon>Halobacteria</taxon>
        <taxon>Halobacteriales</taxon>
        <taxon>Haloferacaceae</taxon>
        <taxon>Halobellus</taxon>
    </lineage>
</organism>